<dbReference type="AlphaFoldDB" id="A0A1L7RNG8"/>
<gene>
    <name evidence="2" type="ORF">AAM4_1918</name>
</gene>
<proteinExistence type="predicted"/>
<dbReference type="RefSeq" id="WP_210580728.1">
    <property type="nucleotide sequence ID" value="NZ_LK995522.1"/>
</dbReference>
<reference evidence="2" key="1">
    <citation type="submission" date="2014-07" db="EMBL/GenBank/DDBJ databases">
        <authorList>
            <person name="Zhang J.E."/>
            <person name="Yang H."/>
            <person name="Guo J."/>
            <person name="Deng Z."/>
            <person name="Luo H."/>
            <person name="Luo M."/>
            <person name="Zhao B."/>
        </authorList>
    </citation>
    <scope>NUCLEOTIDE SEQUENCE</scope>
    <source>
        <strain evidence="2">AM4</strain>
    </source>
</reference>
<organism evidence="2">
    <name type="scientific">Actinomyces succiniciruminis</name>
    <dbReference type="NCBI Taxonomy" id="1522002"/>
    <lineage>
        <taxon>Bacteria</taxon>
        <taxon>Bacillati</taxon>
        <taxon>Actinomycetota</taxon>
        <taxon>Actinomycetes</taxon>
        <taxon>Actinomycetales</taxon>
        <taxon>Actinomycetaceae</taxon>
        <taxon>Actinomyces</taxon>
    </lineage>
</organism>
<evidence type="ECO:0000256" key="1">
    <source>
        <dbReference type="SAM" id="MobiDB-lite"/>
    </source>
</evidence>
<feature type="compositionally biased region" description="Acidic residues" evidence="1">
    <location>
        <begin position="90"/>
        <end position="99"/>
    </location>
</feature>
<dbReference type="EMBL" id="LK995522">
    <property type="protein sequence ID" value="CED91750.1"/>
    <property type="molecule type" value="Genomic_DNA"/>
</dbReference>
<evidence type="ECO:0000313" key="2">
    <source>
        <dbReference type="EMBL" id="CED91750.1"/>
    </source>
</evidence>
<name>A0A1L7RNG8_9ACTO</name>
<protein>
    <submittedName>
        <fullName evidence="2">Uncharacterized protein</fullName>
    </submittedName>
</protein>
<feature type="region of interest" description="Disordered" evidence="1">
    <location>
        <begin position="90"/>
        <end position="112"/>
    </location>
</feature>
<sequence length="112" mass="12021">MCGDADSTDGDLQKNLYRDAIGDHSSDLNATMAFSLTPPNGFGHVCTKVCQDVAAAWESPAAEGWIEGVDTLGSSIKTAFSNYKGDVDDAYAEEPENVDVNDPAESWKADWE</sequence>
<accession>A0A1L7RNG8</accession>